<protein>
    <submittedName>
        <fullName evidence="2">Uncharacterized protein</fullName>
    </submittedName>
</protein>
<name>A0A0A9EJ90_ARUDO</name>
<feature type="region of interest" description="Disordered" evidence="1">
    <location>
        <begin position="60"/>
        <end position="82"/>
    </location>
</feature>
<sequence length="82" mass="9065">MLREAVLVEQCEERREDLLLGEVARGADDGDAHGAPSLLRRPVSRWQPIKHLIAERGTDLRVPIGGPSPKKARSACDMDPVR</sequence>
<proteinExistence type="predicted"/>
<reference evidence="2" key="2">
    <citation type="journal article" date="2015" name="Data Brief">
        <title>Shoot transcriptome of the giant reed, Arundo donax.</title>
        <authorList>
            <person name="Barrero R.A."/>
            <person name="Guerrero F.D."/>
            <person name="Moolhuijzen P."/>
            <person name="Goolsby J.A."/>
            <person name="Tidwell J."/>
            <person name="Bellgard S.E."/>
            <person name="Bellgard M.I."/>
        </authorList>
    </citation>
    <scope>NUCLEOTIDE SEQUENCE</scope>
    <source>
        <tissue evidence="2">Shoot tissue taken approximately 20 cm above the soil surface</tissue>
    </source>
</reference>
<organism evidence="2">
    <name type="scientific">Arundo donax</name>
    <name type="common">Giant reed</name>
    <name type="synonym">Donax arundinaceus</name>
    <dbReference type="NCBI Taxonomy" id="35708"/>
    <lineage>
        <taxon>Eukaryota</taxon>
        <taxon>Viridiplantae</taxon>
        <taxon>Streptophyta</taxon>
        <taxon>Embryophyta</taxon>
        <taxon>Tracheophyta</taxon>
        <taxon>Spermatophyta</taxon>
        <taxon>Magnoliopsida</taxon>
        <taxon>Liliopsida</taxon>
        <taxon>Poales</taxon>
        <taxon>Poaceae</taxon>
        <taxon>PACMAD clade</taxon>
        <taxon>Arundinoideae</taxon>
        <taxon>Arundineae</taxon>
        <taxon>Arundo</taxon>
    </lineage>
</organism>
<evidence type="ECO:0000313" key="2">
    <source>
        <dbReference type="EMBL" id="JAE00127.1"/>
    </source>
</evidence>
<evidence type="ECO:0000256" key="1">
    <source>
        <dbReference type="SAM" id="MobiDB-lite"/>
    </source>
</evidence>
<accession>A0A0A9EJ90</accession>
<dbReference type="EMBL" id="GBRH01197769">
    <property type="protein sequence ID" value="JAE00127.1"/>
    <property type="molecule type" value="Transcribed_RNA"/>
</dbReference>
<reference evidence="2" key="1">
    <citation type="submission" date="2014-09" db="EMBL/GenBank/DDBJ databases">
        <authorList>
            <person name="Magalhaes I.L.F."/>
            <person name="Oliveira U."/>
            <person name="Santos F.R."/>
            <person name="Vidigal T.H.D.A."/>
            <person name="Brescovit A.D."/>
            <person name="Santos A.J."/>
        </authorList>
    </citation>
    <scope>NUCLEOTIDE SEQUENCE</scope>
    <source>
        <tissue evidence="2">Shoot tissue taken approximately 20 cm above the soil surface</tissue>
    </source>
</reference>
<dbReference type="AlphaFoldDB" id="A0A0A9EJ90"/>